<proteinExistence type="predicted"/>
<evidence type="ECO:0000313" key="1">
    <source>
        <dbReference type="EMBL" id="MFM0000196.1"/>
    </source>
</evidence>
<reference evidence="1 2" key="1">
    <citation type="journal article" date="2024" name="Chem. Sci.">
        <title>Discovery of megapolipeptins by genome mining of a Burkholderiales bacteria collection.</title>
        <authorList>
            <person name="Paulo B.S."/>
            <person name="Recchia M.J.J."/>
            <person name="Lee S."/>
            <person name="Fergusson C.H."/>
            <person name="Romanowski S.B."/>
            <person name="Hernandez A."/>
            <person name="Krull N."/>
            <person name="Liu D.Y."/>
            <person name="Cavanagh H."/>
            <person name="Bos A."/>
            <person name="Gray C.A."/>
            <person name="Murphy B.T."/>
            <person name="Linington R.G."/>
            <person name="Eustaquio A.S."/>
        </authorList>
    </citation>
    <scope>NUCLEOTIDE SEQUENCE [LARGE SCALE GENOMIC DNA]</scope>
    <source>
        <strain evidence="1 2">RL17-350-BIC-A</strain>
    </source>
</reference>
<comment type="caution">
    <text evidence="1">The sequence shown here is derived from an EMBL/GenBank/DDBJ whole genome shotgun (WGS) entry which is preliminary data.</text>
</comment>
<protein>
    <submittedName>
        <fullName evidence="1">Uncharacterized protein</fullName>
    </submittedName>
</protein>
<accession>A0ABW9AK99</accession>
<gene>
    <name evidence="1" type="ORF">PQR57_04110</name>
</gene>
<keyword evidence="2" id="KW-1185">Reference proteome</keyword>
<dbReference type="RefSeq" id="WP_408175685.1">
    <property type="nucleotide sequence ID" value="NZ_JAQQEZ010000002.1"/>
</dbReference>
<name>A0ABW9AK99_9BURK</name>
<dbReference type="Proteomes" id="UP001629230">
    <property type="component" value="Unassembled WGS sequence"/>
</dbReference>
<sequence length="69" mass="7626">MKQSSKLFELGEAMRKASIAAYEVNRSIQKLAKMDPAKAREFELKVIDSLVGQVREFAVVDQGSDVAPV</sequence>
<evidence type="ECO:0000313" key="2">
    <source>
        <dbReference type="Proteomes" id="UP001629230"/>
    </source>
</evidence>
<dbReference type="EMBL" id="JAQQEZ010000002">
    <property type="protein sequence ID" value="MFM0000196.1"/>
    <property type="molecule type" value="Genomic_DNA"/>
</dbReference>
<organism evidence="1 2">
    <name type="scientific">Paraburkholderia dipogonis</name>
    <dbReference type="NCBI Taxonomy" id="1211383"/>
    <lineage>
        <taxon>Bacteria</taxon>
        <taxon>Pseudomonadati</taxon>
        <taxon>Pseudomonadota</taxon>
        <taxon>Betaproteobacteria</taxon>
        <taxon>Burkholderiales</taxon>
        <taxon>Burkholderiaceae</taxon>
        <taxon>Paraburkholderia</taxon>
    </lineage>
</organism>